<dbReference type="PANTHER" id="PTHR30008">
    <property type="entry name" value="EXODEOXYRIBONUCLEASE 7 LARGE SUBUNIT"/>
    <property type="match status" value="1"/>
</dbReference>
<organism evidence="8 9">
    <name type="scientific">Saccharophagus degradans (strain 2-40 / ATCC 43961 / DSM 17024)</name>
    <dbReference type="NCBI Taxonomy" id="203122"/>
    <lineage>
        <taxon>Bacteria</taxon>
        <taxon>Pseudomonadati</taxon>
        <taxon>Pseudomonadota</taxon>
        <taxon>Gammaproteobacteria</taxon>
        <taxon>Cellvibrionales</taxon>
        <taxon>Cellvibrionaceae</taxon>
        <taxon>Saccharophagus</taxon>
    </lineage>
</organism>
<dbReference type="EC" id="3.1.11.6" evidence="5"/>
<keyword evidence="2 5" id="KW-0540">Nuclease</keyword>
<dbReference type="InterPro" id="IPR020579">
    <property type="entry name" value="Exonuc_VII_lsu_C"/>
</dbReference>
<evidence type="ECO:0000259" key="7">
    <source>
        <dbReference type="Pfam" id="PF13742"/>
    </source>
</evidence>
<protein>
    <recommendedName>
        <fullName evidence="5">Exodeoxyribonuclease 7 large subunit</fullName>
        <ecNumber evidence="5">3.1.11.6</ecNumber>
    </recommendedName>
</protein>
<feature type="domain" description="Exonuclease VII large subunit C-terminal" evidence="6">
    <location>
        <begin position="143"/>
        <end position="392"/>
    </location>
</feature>
<dbReference type="GO" id="GO:0008855">
    <property type="term" value="F:exodeoxyribonuclease VII activity"/>
    <property type="evidence" value="ECO:0007669"/>
    <property type="project" value="UniProtKB-UniRule"/>
</dbReference>
<keyword evidence="1" id="KW-0963">Cytoplasm</keyword>
<keyword evidence="4 5" id="KW-0269">Exonuclease</keyword>
<dbReference type="KEGG" id="sde:Sde_0198"/>
<dbReference type="HOGENOM" id="CLU_023625_4_0_6"/>
<evidence type="ECO:0000256" key="2">
    <source>
        <dbReference type="ARBA" id="ARBA00022722"/>
    </source>
</evidence>
<sequence>MAGSEQGTEQGEGLDVFLNRIGTALKTQLPGSYWVRAEILKADTSKGNHLSLELASYDGSQGAKARAWIWSSNINIVSSFEQSTGSSLKAGLKILFQCRVQFHPEFGLSLVVENIDPKFTLGDMEAKLQAIRERLTSLNEINRNRYLDKPKDFCRVAVVSPESAAGLGDFKTIADRLEKYNLCKFNYYPSLFQGANAVASIVSAISQVVVDIENGNQYDALAIVRGGGDKAGLYQLNEIKIARCICRSPIPVLVGIGHERDSTILDEVANCRLATPSLVASFIQEAIVKNARDAKFNYELLVRSSQSISSFAKQELRDYRANISLLSHKKLESARRQVTEHNTSLTHVPNLLIQNAKRQNEENYINIKLFSGRSIQQAKELVSESFRSAINDTKVNIRSIGSHIQQLKIDVIRRAHHSTSTAKSSVQHYNIQMRQGASNSAHQAKSSVLYKYEESLKATKYYLGQQRNAIENESKSLRVNAAQSLTAIKSDIKILVERVLLLDPSKILAKGFALIMSNEKKVLTTKKDVLKQKNVSLRLKDGFVEAHILEDNHEQ</sequence>
<dbReference type="PANTHER" id="PTHR30008:SF0">
    <property type="entry name" value="EXODEOXYRIBONUCLEASE 7 LARGE SUBUNIT"/>
    <property type="match status" value="1"/>
</dbReference>
<comment type="catalytic activity">
    <reaction evidence="5">
        <text>Exonucleolytic cleavage in either 5'- to 3'- or 3'- to 5'-direction to yield nucleoside 5'-phosphates.</text>
        <dbReference type="EC" id="3.1.11.6"/>
    </reaction>
</comment>
<dbReference type="Proteomes" id="UP000001947">
    <property type="component" value="Chromosome"/>
</dbReference>
<dbReference type="Pfam" id="PF02601">
    <property type="entry name" value="Exonuc_VII_L"/>
    <property type="match status" value="1"/>
</dbReference>
<evidence type="ECO:0000313" key="8">
    <source>
        <dbReference type="EMBL" id="ABD79462.1"/>
    </source>
</evidence>
<keyword evidence="3 5" id="KW-0378">Hydrolase</keyword>
<feature type="domain" description="OB-fold nucleic acid binding" evidence="7">
    <location>
        <begin position="18"/>
        <end position="116"/>
    </location>
</feature>
<dbReference type="OrthoDB" id="7235451at2"/>
<evidence type="ECO:0000256" key="4">
    <source>
        <dbReference type="ARBA" id="ARBA00022839"/>
    </source>
</evidence>
<dbReference type="GO" id="GO:0009318">
    <property type="term" value="C:exodeoxyribonuclease VII complex"/>
    <property type="evidence" value="ECO:0007669"/>
    <property type="project" value="UniProtKB-UniRule"/>
</dbReference>
<dbReference type="eggNOG" id="COG1570">
    <property type="taxonomic scope" value="Bacteria"/>
</dbReference>
<dbReference type="AlphaFoldDB" id="Q21PB7"/>
<evidence type="ECO:0000313" key="9">
    <source>
        <dbReference type="Proteomes" id="UP000001947"/>
    </source>
</evidence>
<evidence type="ECO:0000256" key="3">
    <source>
        <dbReference type="ARBA" id="ARBA00022801"/>
    </source>
</evidence>
<dbReference type="GO" id="GO:0006308">
    <property type="term" value="P:DNA catabolic process"/>
    <property type="evidence" value="ECO:0007669"/>
    <property type="project" value="UniProtKB-UniRule"/>
</dbReference>
<dbReference type="RefSeq" id="WP_011466686.1">
    <property type="nucleotide sequence ID" value="NC_007912.1"/>
</dbReference>
<dbReference type="STRING" id="203122.Sde_0198"/>
<evidence type="ECO:0000256" key="1">
    <source>
        <dbReference type="ARBA" id="ARBA00022490"/>
    </source>
</evidence>
<dbReference type="Pfam" id="PF13742">
    <property type="entry name" value="tRNA_anti_2"/>
    <property type="match status" value="1"/>
</dbReference>
<keyword evidence="9" id="KW-1185">Reference proteome</keyword>
<dbReference type="CDD" id="cd04489">
    <property type="entry name" value="ExoVII_LU_OBF"/>
    <property type="match status" value="1"/>
</dbReference>
<accession>Q21PB7</accession>
<evidence type="ECO:0000259" key="6">
    <source>
        <dbReference type="Pfam" id="PF02601"/>
    </source>
</evidence>
<gene>
    <name evidence="8" type="ordered locus">Sde_0198</name>
</gene>
<proteinExistence type="inferred from homology"/>
<comment type="similarity">
    <text evidence="5">Belongs to the XseA family.</text>
</comment>
<dbReference type="GO" id="GO:0005737">
    <property type="term" value="C:cytoplasm"/>
    <property type="evidence" value="ECO:0007669"/>
    <property type="project" value="UniProtKB-SubCell"/>
</dbReference>
<comment type="subcellular location">
    <subcellularLocation>
        <location evidence="5">Cytoplasm</location>
    </subcellularLocation>
</comment>
<dbReference type="GeneID" id="98615615"/>
<evidence type="ECO:0000256" key="5">
    <source>
        <dbReference type="RuleBase" id="RU004355"/>
    </source>
</evidence>
<name>Q21PB7_SACD2</name>
<dbReference type="InterPro" id="IPR003753">
    <property type="entry name" value="Exonuc_VII_L"/>
</dbReference>
<dbReference type="NCBIfam" id="TIGR00237">
    <property type="entry name" value="xseA"/>
    <property type="match status" value="1"/>
</dbReference>
<dbReference type="GO" id="GO:0003676">
    <property type="term" value="F:nucleic acid binding"/>
    <property type="evidence" value="ECO:0007669"/>
    <property type="project" value="InterPro"/>
</dbReference>
<dbReference type="EMBL" id="CP000282">
    <property type="protein sequence ID" value="ABD79462.1"/>
    <property type="molecule type" value="Genomic_DNA"/>
</dbReference>
<reference evidence="8 9" key="1">
    <citation type="journal article" date="2008" name="PLoS Genet.">
        <title>Complete genome sequence of the complex carbohydrate-degrading marine bacterium, Saccharophagus degradans strain 2-40 T.</title>
        <authorList>
            <person name="Weiner R.M."/>
            <person name="Taylor L.E.II."/>
            <person name="Henrissat B."/>
            <person name="Hauser L."/>
            <person name="Land M."/>
            <person name="Coutinho P.M."/>
            <person name="Rancurel C."/>
            <person name="Saunders E.H."/>
            <person name="Longmire A.G."/>
            <person name="Zhang H."/>
            <person name="Bayer E.A."/>
            <person name="Gilbert H.J."/>
            <person name="Larimer F."/>
            <person name="Zhulin I.B."/>
            <person name="Ekborg N.A."/>
            <person name="Lamed R."/>
            <person name="Richardson P.M."/>
            <person name="Borovok I."/>
            <person name="Hutcheson S."/>
        </authorList>
    </citation>
    <scope>NUCLEOTIDE SEQUENCE [LARGE SCALE GENOMIC DNA]</scope>
    <source>
        <strain evidence="9">2-40 / ATCC 43961 / DSM 17024</strain>
    </source>
</reference>
<dbReference type="InterPro" id="IPR025824">
    <property type="entry name" value="OB-fold_nuc-bd_dom"/>
</dbReference>